<proteinExistence type="predicted"/>
<name>A0A256F203_9HYPH</name>
<keyword evidence="2" id="KW-1185">Reference proteome</keyword>
<sequence>MHVAEERKRFSDNGVNKTIAIVAGKLLLIIMRDSGVWIASSNLSRY</sequence>
<dbReference type="AlphaFoldDB" id="A0A256F203"/>
<protein>
    <submittedName>
        <fullName evidence="1">Uncharacterized protein</fullName>
    </submittedName>
</protein>
<comment type="caution">
    <text evidence="1">The sequence shown here is derived from an EMBL/GenBank/DDBJ whole genome shotgun (WGS) entry which is preliminary data.</text>
</comment>
<evidence type="ECO:0000313" key="2">
    <source>
        <dbReference type="Proteomes" id="UP000216478"/>
    </source>
</evidence>
<gene>
    <name evidence="1" type="ORF">CEV33_2595</name>
</gene>
<reference evidence="1 2" key="1">
    <citation type="submission" date="2017-07" db="EMBL/GenBank/DDBJ databases">
        <title>Phylogenetic study on the rhizospheric bacterium Ochrobactrum sp. A44.</title>
        <authorList>
            <person name="Krzyzanowska D.M."/>
            <person name="Ossowicki A."/>
            <person name="Rajewska M."/>
            <person name="Maciag T."/>
            <person name="Kaczynski Z."/>
            <person name="Czerwicka M."/>
            <person name="Jafra S."/>
        </authorList>
    </citation>
    <scope>NUCLEOTIDE SEQUENCE [LARGE SCALE GENOMIC DNA]</scope>
    <source>
        <strain evidence="1 2">OgA9a</strain>
    </source>
</reference>
<organism evidence="1 2">
    <name type="scientific">Brucella grignonensis</name>
    <dbReference type="NCBI Taxonomy" id="94627"/>
    <lineage>
        <taxon>Bacteria</taxon>
        <taxon>Pseudomonadati</taxon>
        <taxon>Pseudomonadota</taxon>
        <taxon>Alphaproteobacteria</taxon>
        <taxon>Hyphomicrobiales</taxon>
        <taxon>Brucellaceae</taxon>
        <taxon>Brucella/Ochrobactrum group</taxon>
        <taxon>Brucella</taxon>
    </lineage>
</organism>
<accession>A0A256F203</accession>
<evidence type="ECO:0000313" key="1">
    <source>
        <dbReference type="EMBL" id="OYR08875.1"/>
    </source>
</evidence>
<dbReference type="EMBL" id="NNRL01000164">
    <property type="protein sequence ID" value="OYR08875.1"/>
    <property type="molecule type" value="Genomic_DNA"/>
</dbReference>
<dbReference type="Proteomes" id="UP000216478">
    <property type="component" value="Unassembled WGS sequence"/>
</dbReference>